<accession>A0A9P7PW83</accession>
<sequence length="115" mass="12875">MRAFSLLTLLLPFVAANDHNQCDCWTWSAGGAWTQNAELTHYACTNYRGQALYDENSKRCKTIDGNVIDGQDWEDACIRYGVHKGYFPMKANGWPDYNKEMMTVGAAVGSCPNRG</sequence>
<feature type="chain" id="PRO_5040286323" evidence="1">
    <location>
        <begin position="17"/>
        <end position="115"/>
    </location>
</feature>
<reference evidence="2 3" key="1">
    <citation type="journal article" date="2020" name="bioRxiv">
        <title>Whole genome comparisons of ergot fungi reveals the divergence and evolution of species within the genus Claviceps are the result of varying mechanisms driving genome evolution and host range expansion.</title>
        <authorList>
            <person name="Wyka S.A."/>
            <person name="Mondo S.J."/>
            <person name="Liu M."/>
            <person name="Dettman J."/>
            <person name="Nalam V."/>
            <person name="Broders K.D."/>
        </authorList>
    </citation>
    <scope>NUCLEOTIDE SEQUENCE [LARGE SCALE GENOMIC DNA]</scope>
    <source>
        <strain evidence="2 3">LM576</strain>
    </source>
</reference>
<name>A0A9P7PW83_9HYPO</name>
<evidence type="ECO:0000313" key="2">
    <source>
        <dbReference type="EMBL" id="KAG6112077.1"/>
    </source>
</evidence>
<dbReference type="AlphaFoldDB" id="A0A9P7PW83"/>
<comment type="caution">
    <text evidence="2">The sequence shown here is derived from an EMBL/GenBank/DDBJ whole genome shotgun (WGS) entry which is preliminary data.</text>
</comment>
<keyword evidence="1" id="KW-0732">Signal</keyword>
<evidence type="ECO:0000256" key="1">
    <source>
        <dbReference type="SAM" id="SignalP"/>
    </source>
</evidence>
<dbReference type="Proteomes" id="UP000732380">
    <property type="component" value="Unassembled WGS sequence"/>
</dbReference>
<feature type="signal peptide" evidence="1">
    <location>
        <begin position="1"/>
        <end position="16"/>
    </location>
</feature>
<proteinExistence type="predicted"/>
<gene>
    <name evidence="2" type="ORF">E4U13_004432</name>
</gene>
<dbReference type="EMBL" id="SRQM01000349">
    <property type="protein sequence ID" value="KAG6112077.1"/>
    <property type="molecule type" value="Genomic_DNA"/>
</dbReference>
<keyword evidence="3" id="KW-1185">Reference proteome</keyword>
<organism evidence="2 3">
    <name type="scientific">Claviceps humidiphila</name>
    <dbReference type="NCBI Taxonomy" id="1294629"/>
    <lineage>
        <taxon>Eukaryota</taxon>
        <taxon>Fungi</taxon>
        <taxon>Dikarya</taxon>
        <taxon>Ascomycota</taxon>
        <taxon>Pezizomycotina</taxon>
        <taxon>Sordariomycetes</taxon>
        <taxon>Hypocreomycetidae</taxon>
        <taxon>Hypocreales</taxon>
        <taxon>Clavicipitaceae</taxon>
        <taxon>Claviceps</taxon>
    </lineage>
</organism>
<evidence type="ECO:0000313" key="3">
    <source>
        <dbReference type="Proteomes" id="UP000732380"/>
    </source>
</evidence>
<protein>
    <submittedName>
        <fullName evidence="2">Uncharacterized protein</fullName>
    </submittedName>
</protein>